<name>S0G4V2_9BACT</name>
<accession>S0G4V2</accession>
<sequence>MKYTIKNQQVSYGEAIGILLLDSVIPFIPGDVANATSYDFPVRFKKVPGFTVARAVGKDDTVYSDLLAAARDLAANGVRAVTGDCGFMALHQQRLRQDLGLPVFLSSLFQIPFIRHLIPAGTGIGIITADSRSLTQNFFETIGISFGPDFLISGMESCPEFASAVMDEKGTLDAKKIEQEIVTAARNLTQQNAGAILLECSVLPPYAWAVHHATGLPVFDTITMINYVFSALEPHHYKGFM</sequence>
<dbReference type="InterPro" id="IPR001920">
    <property type="entry name" value="Asp/Glu_race"/>
</dbReference>
<dbReference type="PATRIC" id="fig|1286635.3.peg.2048"/>
<dbReference type="Gene3D" id="3.40.50.1860">
    <property type="match status" value="1"/>
</dbReference>
<evidence type="ECO:0000313" key="1">
    <source>
        <dbReference type="EMBL" id="EMS79467.1"/>
    </source>
</evidence>
<gene>
    <name evidence="1" type="ORF">Dpo_4c00140</name>
</gene>
<organism evidence="1 2">
    <name type="scientific">Desulfotignum phosphitoxidans DSM 13687</name>
    <dbReference type="NCBI Taxonomy" id="1286635"/>
    <lineage>
        <taxon>Bacteria</taxon>
        <taxon>Pseudomonadati</taxon>
        <taxon>Thermodesulfobacteriota</taxon>
        <taxon>Desulfobacteria</taxon>
        <taxon>Desulfobacterales</taxon>
        <taxon>Desulfobacteraceae</taxon>
        <taxon>Desulfotignum</taxon>
    </lineage>
</organism>
<dbReference type="EMBL" id="APJX01000004">
    <property type="protein sequence ID" value="EMS79467.1"/>
    <property type="molecule type" value="Genomic_DNA"/>
</dbReference>
<dbReference type="NCBIfam" id="NF005679">
    <property type="entry name" value="PRK07475.1"/>
    <property type="match status" value="1"/>
</dbReference>
<dbReference type="Proteomes" id="UP000014216">
    <property type="component" value="Unassembled WGS sequence"/>
</dbReference>
<dbReference type="RefSeq" id="WP_006965703.1">
    <property type="nucleotide sequence ID" value="NZ_APJX01000004.1"/>
</dbReference>
<proteinExistence type="predicted"/>
<evidence type="ECO:0000313" key="2">
    <source>
        <dbReference type="Proteomes" id="UP000014216"/>
    </source>
</evidence>
<dbReference type="AlphaFoldDB" id="S0G4V2"/>
<keyword evidence="2" id="KW-1185">Reference proteome</keyword>
<protein>
    <recommendedName>
        <fullName evidence="3">Aspartate/glutamate racemase family protein</fullName>
    </recommendedName>
</protein>
<dbReference type="GO" id="GO:0016855">
    <property type="term" value="F:racemase and epimerase activity, acting on amino acids and derivatives"/>
    <property type="evidence" value="ECO:0007669"/>
    <property type="project" value="InterPro"/>
</dbReference>
<comment type="caution">
    <text evidence="1">The sequence shown here is derived from an EMBL/GenBank/DDBJ whole genome shotgun (WGS) entry which is preliminary data.</text>
</comment>
<reference evidence="1 2" key="1">
    <citation type="journal article" date="2013" name="Genome Announc.">
        <title>Draft Genome Sequence of Desulfotignum phosphitoxidans DSM 13687 Strain FiPS-3.</title>
        <authorList>
            <person name="Poehlein A."/>
            <person name="Daniel R."/>
            <person name="Simeonova D.D."/>
        </authorList>
    </citation>
    <scope>NUCLEOTIDE SEQUENCE [LARGE SCALE GENOMIC DNA]</scope>
    <source>
        <strain evidence="1 2">DSM 13687</strain>
    </source>
</reference>
<dbReference type="OrthoDB" id="5465390at2"/>
<evidence type="ECO:0008006" key="3">
    <source>
        <dbReference type="Google" id="ProtNLM"/>
    </source>
</evidence>